<evidence type="ECO:0000313" key="2">
    <source>
        <dbReference type="EMBL" id="GFD41415.1"/>
    </source>
</evidence>
<comment type="caution">
    <text evidence="2">The sequence shown here is derived from an EMBL/GenBank/DDBJ whole genome shotgun (WGS) entry which is preliminary data.</text>
</comment>
<sequence>GFNLEQEKVKKKKTSEEVPNKEKSSEEILEQKVKEMMQLVPIEEVYV</sequence>
<organism evidence="2">
    <name type="scientific">Tanacetum cinerariifolium</name>
    <name type="common">Dalmatian daisy</name>
    <name type="synonym">Chrysanthemum cinerariifolium</name>
    <dbReference type="NCBI Taxonomy" id="118510"/>
    <lineage>
        <taxon>Eukaryota</taxon>
        <taxon>Viridiplantae</taxon>
        <taxon>Streptophyta</taxon>
        <taxon>Embryophyta</taxon>
        <taxon>Tracheophyta</taxon>
        <taxon>Spermatophyta</taxon>
        <taxon>Magnoliopsida</taxon>
        <taxon>eudicotyledons</taxon>
        <taxon>Gunneridae</taxon>
        <taxon>Pentapetalae</taxon>
        <taxon>asterids</taxon>
        <taxon>campanulids</taxon>
        <taxon>Asterales</taxon>
        <taxon>Asteraceae</taxon>
        <taxon>Asteroideae</taxon>
        <taxon>Anthemideae</taxon>
        <taxon>Anthemidinae</taxon>
        <taxon>Tanacetum</taxon>
    </lineage>
</organism>
<evidence type="ECO:0000256" key="1">
    <source>
        <dbReference type="SAM" id="MobiDB-lite"/>
    </source>
</evidence>
<dbReference type="EMBL" id="BKCJ011551896">
    <property type="protein sequence ID" value="GFD41415.1"/>
    <property type="molecule type" value="Genomic_DNA"/>
</dbReference>
<feature type="region of interest" description="Disordered" evidence="1">
    <location>
        <begin position="1"/>
        <end position="27"/>
    </location>
</feature>
<protein>
    <submittedName>
        <fullName evidence="2">Uncharacterized protein</fullName>
    </submittedName>
</protein>
<feature type="non-terminal residue" evidence="2">
    <location>
        <position position="1"/>
    </location>
</feature>
<proteinExistence type="predicted"/>
<dbReference type="AlphaFoldDB" id="A0A699W0H1"/>
<reference evidence="2" key="1">
    <citation type="journal article" date="2019" name="Sci. Rep.">
        <title>Draft genome of Tanacetum cinerariifolium, the natural source of mosquito coil.</title>
        <authorList>
            <person name="Yamashiro T."/>
            <person name="Shiraishi A."/>
            <person name="Satake H."/>
            <person name="Nakayama K."/>
        </authorList>
    </citation>
    <scope>NUCLEOTIDE SEQUENCE</scope>
</reference>
<gene>
    <name evidence="2" type="ORF">Tci_913384</name>
</gene>
<accession>A0A699W0H1</accession>
<name>A0A699W0H1_TANCI</name>